<comment type="pathway">
    <text evidence="2">Protein modification; protein glycosylation.</text>
</comment>
<evidence type="ECO:0000256" key="4">
    <source>
        <dbReference type="ARBA" id="ARBA00022676"/>
    </source>
</evidence>
<gene>
    <name evidence="13" type="ORF">SVUK_LOCUS2137</name>
</gene>
<dbReference type="AlphaFoldDB" id="A0A3P7IK09"/>
<dbReference type="GO" id="GO:0052925">
    <property type="term" value="F:dol-P-Man:Man(5)GlcNAc(2)-PP-Dol alpha-1,3-mannosyltransferase activity"/>
    <property type="evidence" value="ECO:0007669"/>
    <property type="project" value="UniProtKB-EC"/>
</dbReference>
<evidence type="ECO:0000313" key="13">
    <source>
        <dbReference type="EMBL" id="VDM67139.1"/>
    </source>
</evidence>
<dbReference type="Pfam" id="PF05208">
    <property type="entry name" value="ALG3"/>
    <property type="match status" value="1"/>
</dbReference>
<feature type="domain" description="Splicing factor Cactin C-terminal" evidence="12">
    <location>
        <begin position="2"/>
        <end position="79"/>
    </location>
</feature>
<evidence type="ECO:0000259" key="12">
    <source>
        <dbReference type="Pfam" id="PF09732"/>
    </source>
</evidence>
<dbReference type="InterPro" id="IPR007873">
    <property type="entry name" value="Glycosyltransferase_ALG3"/>
</dbReference>
<accession>A0A3P7IK09</accession>
<evidence type="ECO:0000256" key="5">
    <source>
        <dbReference type="ARBA" id="ARBA00022679"/>
    </source>
</evidence>
<evidence type="ECO:0000256" key="11">
    <source>
        <dbReference type="SAM" id="Phobius"/>
    </source>
</evidence>
<evidence type="ECO:0000256" key="8">
    <source>
        <dbReference type="ARBA" id="ARBA00022989"/>
    </source>
</evidence>
<dbReference type="EMBL" id="UYYB01004697">
    <property type="protein sequence ID" value="VDM67139.1"/>
    <property type="molecule type" value="Genomic_DNA"/>
</dbReference>
<evidence type="ECO:0000256" key="6">
    <source>
        <dbReference type="ARBA" id="ARBA00022692"/>
    </source>
</evidence>
<keyword evidence="9 11" id="KW-0472">Membrane</keyword>
<feature type="non-terminal residue" evidence="13">
    <location>
        <position position="188"/>
    </location>
</feature>
<evidence type="ECO:0000256" key="3">
    <source>
        <dbReference type="ARBA" id="ARBA00011964"/>
    </source>
</evidence>
<keyword evidence="14" id="KW-1185">Reference proteome</keyword>
<dbReference type="PANTHER" id="PTHR12646:SF0">
    <property type="entry name" value="DOL-P-MAN:MAN(5)GLCNAC(2)-PP-DOL ALPHA-1,3-MANNOSYLTRANSFERASE"/>
    <property type="match status" value="1"/>
</dbReference>
<name>A0A3P7IK09_STRVU</name>
<dbReference type="SMART" id="SM01050">
    <property type="entry name" value="CactinC_cactus"/>
    <property type="match status" value="1"/>
</dbReference>
<feature type="transmembrane region" description="Helical" evidence="11">
    <location>
        <begin position="85"/>
        <end position="107"/>
    </location>
</feature>
<proteinExistence type="predicted"/>
<keyword evidence="6 11" id="KW-0812">Transmembrane</keyword>
<dbReference type="GO" id="GO:0005789">
    <property type="term" value="C:endoplasmic reticulum membrane"/>
    <property type="evidence" value="ECO:0007669"/>
    <property type="project" value="UniProtKB-SubCell"/>
</dbReference>
<evidence type="ECO:0000256" key="7">
    <source>
        <dbReference type="ARBA" id="ARBA00022824"/>
    </source>
</evidence>
<comment type="catalytic activity">
    <reaction evidence="10">
        <text>an alpha-D-Man-(1-&gt;2)-alpha-D-Man-(1-&gt;2)-alpha-D-Man-(1-&gt;3)-[alpha-D-Man-(1-&gt;6)]-beta-D-Man-(1-&gt;4)-beta-D-GlcNAc-(1-&gt;4)-alpha-D-GlcNAc-diphospho-di-trans,poly-cis-dolichol + a di-trans,poly-cis-dolichyl beta-D-mannosyl phosphate = an alpha-D-Man-(1-&gt;2)-alpha-D-Man-(1-&gt;2)-alpha-D-Man-(1-&gt;3)-[alpha-D-Man-(1-&gt;3)-alpha-D-Man-(1-&gt;6)]-beta-D-Man-(1-&gt;4)-beta-D-GlcNAc-(1-&gt;4)-alpha-D-GlcNAc-diphospho-di-trans,poly-cis-dolichol + a di-trans,poly-cis-dolichyl phosphate + H(+)</text>
        <dbReference type="Rhea" id="RHEA:29527"/>
        <dbReference type="Rhea" id="RHEA-COMP:19498"/>
        <dbReference type="Rhea" id="RHEA-COMP:19501"/>
        <dbReference type="Rhea" id="RHEA-COMP:19516"/>
        <dbReference type="Rhea" id="RHEA-COMP:19517"/>
        <dbReference type="ChEBI" id="CHEBI:15378"/>
        <dbReference type="ChEBI" id="CHEBI:57683"/>
        <dbReference type="ChEBI" id="CHEBI:58211"/>
        <dbReference type="ChEBI" id="CHEBI:132515"/>
        <dbReference type="ChEBI" id="CHEBI:132516"/>
        <dbReference type="EC" id="2.4.1.258"/>
    </reaction>
    <physiologicalReaction direction="left-to-right" evidence="10">
        <dbReference type="Rhea" id="RHEA:29528"/>
    </physiologicalReaction>
</comment>
<keyword evidence="8 11" id="KW-1133">Transmembrane helix</keyword>
<evidence type="ECO:0000256" key="9">
    <source>
        <dbReference type="ARBA" id="ARBA00023136"/>
    </source>
</evidence>
<dbReference type="PANTHER" id="PTHR12646">
    <property type="entry name" value="NOT56 - RELATED"/>
    <property type="match status" value="1"/>
</dbReference>
<dbReference type="OrthoDB" id="265955at2759"/>
<dbReference type="EC" id="2.4.1.258" evidence="3"/>
<keyword evidence="5" id="KW-0808">Transferase</keyword>
<dbReference type="Pfam" id="PF09732">
    <property type="entry name" value="CactinC_cactus"/>
    <property type="match status" value="1"/>
</dbReference>
<keyword evidence="7" id="KW-0256">Endoplasmic reticulum</keyword>
<comment type="subcellular location">
    <subcellularLocation>
        <location evidence="1">Endoplasmic reticulum membrane</location>
        <topology evidence="1">Multi-pass membrane protein</topology>
    </subcellularLocation>
</comment>
<evidence type="ECO:0000256" key="1">
    <source>
        <dbReference type="ARBA" id="ARBA00004477"/>
    </source>
</evidence>
<evidence type="ECO:0000256" key="10">
    <source>
        <dbReference type="ARBA" id="ARBA00049506"/>
    </source>
</evidence>
<dbReference type="Proteomes" id="UP000270094">
    <property type="component" value="Unassembled WGS sequence"/>
</dbReference>
<organism evidence="13 14">
    <name type="scientific">Strongylus vulgaris</name>
    <name type="common">Blood worm</name>
    <dbReference type="NCBI Taxonomy" id="40348"/>
    <lineage>
        <taxon>Eukaryota</taxon>
        <taxon>Metazoa</taxon>
        <taxon>Ecdysozoa</taxon>
        <taxon>Nematoda</taxon>
        <taxon>Chromadorea</taxon>
        <taxon>Rhabditida</taxon>
        <taxon>Rhabditina</taxon>
        <taxon>Rhabditomorpha</taxon>
        <taxon>Strongyloidea</taxon>
        <taxon>Strongylidae</taxon>
        <taxon>Strongylus</taxon>
    </lineage>
</organism>
<reference evidence="13 14" key="1">
    <citation type="submission" date="2018-11" db="EMBL/GenBank/DDBJ databases">
        <authorList>
            <consortium name="Pathogen Informatics"/>
        </authorList>
    </citation>
    <scope>NUCLEOTIDE SEQUENCE [LARGE SCALE GENOMIC DNA]</scope>
</reference>
<evidence type="ECO:0000256" key="2">
    <source>
        <dbReference type="ARBA" id="ARBA00004922"/>
    </source>
</evidence>
<keyword evidence="4" id="KW-0328">Glycosyltransferase</keyword>
<dbReference type="InterPro" id="IPR019134">
    <property type="entry name" value="Cactin_C"/>
</dbReference>
<protein>
    <recommendedName>
        <fullName evidence="3">dolichyl-P-Man:Man5GlcNAc2-PP-dolichol alpha-1,3-mannosyltransferase</fullName>
        <ecNumber evidence="3">2.4.1.258</ecNumber>
    </recommendedName>
</protein>
<evidence type="ECO:0000313" key="14">
    <source>
        <dbReference type="Proteomes" id="UP000270094"/>
    </source>
</evidence>
<sequence>MDNPPPKIVQGYKFNIFYPDLLDPSETPSFTVTPCDDPDFAVIRFKAGPPYEDIAFKCVNREWEVSHKHGYKCQFQNGMTLRDSFLRLMFTVNGVGFIFVAAVLFVLDAIGTFLIIKNVPYTEIDWSTYMQQVECYMKKGVRNYSLIEGDTGPVVYPAGHLLVYSVFHTLTNGGKDIRTGQFLFMGLY</sequence>